<sequence length="153" mass="17378">MNIELNAYLDCLGKPHVEILEAGVVEDTPFIEVYPGSLTLYLQPQVGLDLGFLAEDRKMESIIYTLRELYPEEPIFTGELPEPYASCKTRDDVRERFGTPYIMKGPLRLPDPLGEIGGWDVYTMAGEGREHLQVVFKYDVETRVTCISFGLKQ</sequence>
<organism evidence="1 2">
    <name type="scientific">Pseudomonas farsensis</name>
    <dbReference type="NCBI Taxonomy" id="2745492"/>
    <lineage>
        <taxon>Bacteria</taxon>
        <taxon>Pseudomonadati</taxon>
        <taxon>Pseudomonadota</taxon>
        <taxon>Gammaproteobacteria</taxon>
        <taxon>Pseudomonadales</taxon>
        <taxon>Pseudomonadaceae</taxon>
        <taxon>Pseudomonas</taxon>
    </lineage>
</organism>
<dbReference type="EMBL" id="JBBHLC010000010">
    <property type="protein sequence ID" value="MEJ5862873.1"/>
    <property type="molecule type" value="Genomic_DNA"/>
</dbReference>
<proteinExistence type="predicted"/>
<dbReference type="Proteomes" id="UP001380290">
    <property type="component" value="Unassembled WGS sequence"/>
</dbReference>
<dbReference type="RefSeq" id="WP_339598659.1">
    <property type="nucleotide sequence ID" value="NZ_JBBHLC010000010.1"/>
</dbReference>
<comment type="caution">
    <text evidence="1">The sequence shown here is derived from an EMBL/GenBank/DDBJ whole genome shotgun (WGS) entry which is preliminary data.</text>
</comment>
<accession>A0ABU8QQE8</accession>
<evidence type="ECO:0000313" key="2">
    <source>
        <dbReference type="Proteomes" id="UP001380290"/>
    </source>
</evidence>
<reference evidence="1 2" key="1">
    <citation type="submission" date="2024-02" db="EMBL/GenBank/DDBJ databases">
        <title>Identification of pathogenicity and growth-promoting function of Pseudomonas putida variant.</title>
        <authorList>
            <person name="Sun J."/>
        </authorList>
    </citation>
    <scope>NUCLEOTIDE SEQUENCE [LARGE SCALE GENOMIC DNA]</scope>
    <source>
        <strain evidence="1 2">A03</strain>
    </source>
</reference>
<dbReference type="Pfam" id="PF19929">
    <property type="entry name" value="DUF6392"/>
    <property type="match status" value="1"/>
</dbReference>
<evidence type="ECO:0000313" key="1">
    <source>
        <dbReference type="EMBL" id="MEJ5862873.1"/>
    </source>
</evidence>
<name>A0ABU8QQE8_9PSED</name>
<keyword evidence="2" id="KW-1185">Reference proteome</keyword>
<dbReference type="InterPro" id="IPR045657">
    <property type="entry name" value="DUF6392"/>
</dbReference>
<gene>
    <name evidence="1" type="ORF">V7S98_06490</name>
</gene>
<protein>
    <submittedName>
        <fullName evidence="1">DUF6392 family protein</fullName>
    </submittedName>
</protein>